<protein>
    <recommendedName>
        <fullName evidence="2">Dicarboxylate carrier MatC N-terminal domain-containing protein</fullName>
    </recommendedName>
</protein>
<evidence type="ECO:0000313" key="3">
    <source>
        <dbReference type="EMBL" id="MBW7572461.1"/>
    </source>
</evidence>
<keyword evidence="1" id="KW-1133">Transmembrane helix</keyword>
<name>A0ABS7DPH8_9FIRM</name>
<evidence type="ECO:0000313" key="4">
    <source>
        <dbReference type="Proteomes" id="UP000719942"/>
    </source>
</evidence>
<dbReference type="RefSeq" id="WP_219964866.1">
    <property type="nucleotide sequence ID" value="NZ_JAGFNZ010000002.1"/>
</dbReference>
<feature type="transmembrane region" description="Helical" evidence="1">
    <location>
        <begin position="58"/>
        <end position="74"/>
    </location>
</feature>
<accession>A0ABS7DPH8</accession>
<feature type="transmembrane region" description="Helical" evidence="1">
    <location>
        <begin position="329"/>
        <end position="353"/>
    </location>
</feature>
<dbReference type="Proteomes" id="UP000719942">
    <property type="component" value="Unassembled WGS sequence"/>
</dbReference>
<feature type="transmembrane region" description="Helical" evidence="1">
    <location>
        <begin position="360"/>
        <end position="380"/>
    </location>
</feature>
<keyword evidence="4" id="KW-1185">Reference proteome</keyword>
<proteinExistence type="predicted"/>
<feature type="transmembrane region" description="Helical" evidence="1">
    <location>
        <begin position="288"/>
        <end position="309"/>
    </location>
</feature>
<feature type="transmembrane region" description="Helical" evidence="1">
    <location>
        <begin position="410"/>
        <end position="429"/>
    </location>
</feature>
<sequence length="430" mass="45403">MTYVRLILFIAAILISVLGGKKLKINAGLIAIAFAFIFGISITGLGVNGVVSLFSARLFVNMFLVTFFFGYATANGTMLSITKYLFKNFKGAPWLLPLLFFAIPFLMAFAGASTDSILLFLSPIAFAFIISAGLPPILASILLWGTCAGSWAPWLANYATFSSWFGEAIGMKAAEAGFLRLFAVVCVINISFILISYFVLKGWKVKASADILSNEKIEITKEQKRTMTIVLSVIVLLILPTLIQLVLPNPVTGWMKGNLTIQVLSAVGIVAMHLAKTADTNDVIKNQIPWGLIIMVCGMAMLMGEASSLGVTDAIKALLESGTLPVKVIIPFLTAVCGFLSLFVSGAVITPLIIALAPALVSYGVSGATIAVASQLGMIATSISPYSMGGAICITGCPESHSNKVANQQLGLAIMMGVIVTLLAVLGVLG</sequence>
<organism evidence="3 4">
    <name type="scientific">Caproiciproducens faecalis</name>
    <dbReference type="NCBI Taxonomy" id="2820301"/>
    <lineage>
        <taxon>Bacteria</taxon>
        <taxon>Bacillati</taxon>
        <taxon>Bacillota</taxon>
        <taxon>Clostridia</taxon>
        <taxon>Eubacteriales</taxon>
        <taxon>Acutalibacteraceae</taxon>
        <taxon>Caproiciproducens</taxon>
    </lineage>
</organism>
<feature type="transmembrane region" description="Helical" evidence="1">
    <location>
        <begin position="226"/>
        <end position="247"/>
    </location>
</feature>
<gene>
    <name evidence="3" type="ORF">J5W02_06500</name>
</gene>
<dbReference type="EMBL" id="JAGFNZ010000002">
    <property type="protein sequence ID" value="MBW7572461.1"/>
    <property type="molecule type" value="Genomic_DNA"/>
</dbReference>
<reference evidence="3 4" key="1">
    <citation type="submission" date="2021-03" db="EMBL/GenBank/DDBJ databases">
        <title>Caproiciproducens sp. nov. isolated from feces of cow.</title>
        <authorList>
            <person name="Choi J.-Y."/>
        </authorList>
    </citation>
    <scope>NUCLEOTIDE SEQUENCE [LARGE SCALE GENOMIC DNA]</scope>
    <source>
        <strain evidence="3 4">AGMB10547</strain>
    </source>
</reference>
<keyword evidence="1" id="KW-0472">Membrane</keyword>
<feature type="transmembrane region" description="Helical" evidence="1">
    <location>
        <begin position="124"/>
        <end position="145"/>
    </location>
</feature>
<dbReference type="InterPro" id="IPR009827">
    <property type="entry name" value="MatC_N"/>
</dbReference>
<evidence type="ECO:0000256" key="1">
    <source>
        <dbReference type="SAM" id="Phobius"/>
    </source>
</evidence>
<feature type="transmembrane region" description="Helical" evidence="1">
    <location>
        <begin position="178"/>
        <end position="200"/>
    </location>
</feature>
<feature type="transmembrane region" description="Helical" evidence="1">
    <location>
        <begin position="259"/>
        <end position="276"/>
    </location>
</feature>
<feature type="transmembrane region" description="Helical" evidence="1">
    <location>
        <begin position="94"/>
        <end position="112"/>
    </location>
</feature>
<evidence type="ECO:0000259" key="2">
    <source>
        <dbReference type="Pfam" id="PF07158"/>
    </source>
</evidence>
<feature type="transmembrane region" description="Helical" evidence="1">
    <location>
        <begin position="29"/>
        <end position="51"/>
    </location>
</feature>
<comment type="caution">
    <text evidence="3">The sequence shown here is derived from an EMBL/GenBank/DDBJ whole genome shotgun (WGS) entry which is preliminary data.</text>
</comment>
<keyword evidence="1" id="KW-0812">Transmembrane</keyword>
<dbReference type="Pfam" id="PF07158">
    <property type="entry name" value="MatC_N"/>
    <property type="match status" value="1"/>
</dbReference>
<feature type="domain" description="Dicarboxylate carrier MatC N-terminal" evidence="2">
    <location>
        <begin position="8"/>
        <end position="150"/>
    </location>
</feature>